<dbReference type="InterPro" id="IPR002314">
    <property type="entry name" value="aa-tRNA-synt_IIb"/>
</dbReference>
<evidence type="ECO:0000313" key="12">
    <source>
        <dbReference type="EMBL" id="SUQ19329.1"/>
    </source>
</evidence>
<gene>
    <name evidence="10" type="primary">proS</name>
    <name evidence="12" type="ORF">SAMN05661053_0560</name>
</gene>
<dbReference type="Pfam" id="PF00587">
    <property type="entry name" value="tRNA-synt_2b"/>
    <property type="match status" value="1"/>
</dbReference>
<sequence length="564" mass="63580">MKLSKYFYVTLRETPSDATMPSHIFLMRGGYIKPVSTGIYSMMPIGYRVIQKIVNIIREEMNKIGGIEVDLPVVQTAELWSESGRYQAIGEELLRFKDRNNHNMVLAMTHEEAMTDLVRYVLNSYKQLPVMLYQFKTKYRDEARARGGLIRVREFLMKDAYSFHTSQEDLDRHYQEEYDAYLRIYRRVGIEPVVVQSDTGIMGGKVAHEFMLDTPNGEDYLILCKKCGYQANREIAKFQRVPFKGDENAALEKVATPNSESIEEITKFLNVPAESTAKCVFFDFEGKLITVVVPGNLDVSEIKLHNLLKAKELYPAEDSLIKSCGMVPGFASPINSHDTRIIVDEAIADSFDLVTGANEEGFHFKHCNPKRDFPKFEVADIAEASEVCKCPCCGELLTETRGIEMGNIFKLGTKFSESMGAKFLTAEKTTAPAIMGCYGIGVGRLMASVVENSHDDFGPIWPKSIAPFQVEIVPIGKEAELMELAEKFEKELETAGIDVLVDDRDERPGVKFKDADLWGSPVRIAIGKKGLANGEVEWKFRNEKQFTMVKVEDVIAKAKAYFAE</sequence>
<evidence type="ECO:0000259" key="11">
    <source>
        <dbReference type="PROSITE" id="PS50862"/>
    </source>
</evidence>
<dbReference type="Gene3D" id="3.40.50.800">
    <property type="entry name" value="Anticodon-binding domain"/>
    <property type="match status" value="1"/>
</dbReference>
<dbReference type="RefSeq" id="WP_109572008.1">
    <property type="nucleotide sequence ID" value="NZ_UHJL01000001.1"/>
</dbReference>
<dbReference type="InterPro" id="IPR036754">
    <property type="entry name" value="YbaK/aa-tRNA-synt-asso_dom_sf"/>
</dbReference>
<keyword evidence="7 10" id="KW-0648">Protein biosynthesis</keyword>
<dbReference type="InterPro" id="IPR050062">
    <property type="entry name" value="Pro-tRNA_synthetase"/>
</dbReference>
<dbReference type="InterPro" id="IPR045864">
    <property type="entry name" value="aa-tRNA-synth_II/BPL/LPL"/>
</dbReference>
<comment type="function">
    <text evidence="10">Catalyzes the attachment of proline to tRNA(Pro) in a two-step reaction: proline is first activated by ATP to form Pro-AMP and then transferred to the acceptor end of tRNA(Pro). As ProRS can inadvertently accommodate and process non-cognate amino acids such as alanine and cysteine, to avoid such errors it has two additional distinct editing activities against alanine. One activity is designated as 'pretransfer' editing and involves the tRNA(Pro)-independent hydrolysis of activated Ala-AMP. The other activity is designated 'posttransfer' editing and involves deacylation of mischarged Ala-tRNA(Pro). The misacylated Cys-tRNA(Pro) is not edited by ProRS.</text>
</comment>
<keyword evidence="6 10" id="KW-0067">ATP-binding</keyword>
<keyword evidence="8 10" id="KW-0030">Aminoacyl-tRNA synthetase</keyword>
<dbReference type="InterPro" id="IPR036621">
    <property type="entry name" value="Anticodon-bd_dom_sf"/>
</dbReference>
<dbReference type="GO" id="GO:0005829">
    <property type="term" value="C:cytosol"/>
    <property type="evidence" value="ECO:0007669"/>
    <property type="project" value="TreeGrafter"/>
</dbReference>
<dbReference type="Pfam" id="PF04073">
    <property type="entry name" value="tRNA_edit"/>
    <property type="match status" value="1"/>
</dbReference>
<dbReference type="GO" id="GO:0005524">
    <property type="term" value="F:ATP binding"/>
    <property type="evidence" value="ECO:0007669"/>
    <property type="project" value="UniProtKB-UniRule"/>
</dbReference>
<evidence type="ECO:0000256" key="5">
    <source>
        <dbReference type="ARBA" id="ARBA00022741"/>
    </source>
</evidence>
<comment type="catalytic activity">
    <reaction evidence="9 10">
        <text>tRNA(Pro) + L-proline + ATP = L-prolyl-tRNA(Pro) + AMP + diphosphate</text>
        <dbReference type="Rhea" id="RHEA:14305"/>
        <dbReference type="Rhea" id="RHEA-COMP:9700"/>
        <dbReference type="Rhea" id="RHEA-COMP:9702"/>
        <dbReference type="ChEBI" id="CHEBI:30616"/>
        <dbReference type="ChEBI" id="CHEBI:33019"/>
        <dbReference type="ChEBI" id="CHEBI:60039"/>
        <dbReference type="ChEBI" id="CHEBI:78442"/>
        <dbReference type="ChEBI" id="CHEBI:78532"/>
        <dbReference type="ChEBI" id="CHEBI:456215"/>
        <dbReference type="EC" id="6.1.1.15"/>
    </reaction>
</comment>
<accession>A0A380RVJ9</accession>
<dbReference type="InterPro" id="IPR007214">
    <property type="entry name" value="YbaK/aa-tRNA-synth-assoc-dom"/>
</dbReference>
<evidence type="ECO:0000256" key="10">
    <source>
        <dbReference type="HAMAP-Rule" id="MF_01569"/>
    </source>
</evidence>
<dbReference type="PANTHER" id="PTHR42753:SF2">
    <property type="entry name" value="PROLINE--TRNA LIGASE"/>
    <property type="match status" value="1"/>
</dbReference>
<evidence type="ECO:0000256" key="3">
    <source>
        <dbReference type="ARBA" id="ARBA00022490"/>
    </source>
</evidence>
<dbReference type="Pfam" id="PF03129">
    <property type="entry name" value="HGTP_anticodon"/>
    <property type="match status" value="1"/>
</dbReference>
<keyword evidence="4 10" id="KW-0436">Ligase</keyword>
<dbReference type="Gene3D" id="3.30.930.10">
    <property type="entry name" value="Bira Bifunctional Protein, Domain 2"/>
    <property type="match status" value="2"/>
</dbReference>
<dbReference type="InterPro" id="IPR023717">
    <property type="entry name" value="Pro-tRNA-Synthase_IIa_type1"/>
</dbReference>
<dbReference type="HAMAP" id="MF_01569">
    <property type="entry name" value="Pro_tRNA_synth_type1"/>
    <property type="match status" value="1"/>
</dbReference>
<dbReference type="NCBIfam" id="NF006625">
    <property type="entry name" value="PRK09194.1"/>
    <property type="match status" value="1"/>
</dbReference>
<keyword evidence="3 10" id="KW-0963">Cytoplasm</keyword>
<evidence type="ECO:0000256" key="4">
    <source>
        <dbReference type="ARBA" id="ARBA00022598"/>
    </source>
</evidence>
<dbReference type="EC" id="6.1.1.15" evidence="10"/>
<dbReference type="GO" id="GO:0004827">
    <property type="term" value="F:proline-tRNA ligase activity"/>
    <property type="evidence" value="ECO:0007669"/>
    <property type="project" value="UniProtKB-UniRule"/>
</dbReference>
<evidence type="ECO:0000256" key="8">
    <source>
        <dbReference type="ARBA" id="ARBA00023146"/>
    </source>
</evidence>
<dbReference type="NCBIfam" id="TIGR00409">
    <property type="entry name" value="proS_fam_II"/>
    <property type="match status" value="1"/>
</dbReference>
<dbReference type="InterPro" id="IPR006195">
    <property type="entry name" value="aa-tRNA-synth_II"/>
</dbReference>
<evidence type="ECO:0000256" key="6">
    <source>
        <dbReference type="ARBA" id="ARBA00022840"/>
    </source>
</evidence>
<dbReference type="CDD" id="cd04334">
    <property type="entry name" value="ProRS-INS"/>
    <property type="match status" value="1"/>
</dbReference>
<dbReference type="InterPro" id="IPR004154">
    <property type="entry name" value="Anticodon-bd"/>
</dbReference>
<reference evidence="12 13" key="1">
    <citation type="submission" date="2017-08" db="EMBL/GenBank/DDBJ databases">
        <authorList>
            <person name="de Groot N.N."/>
        </authorList>
    </citation>
    <scope>NUCLEOTIDE SEQUENCE [LARGE SCALE GENOMIC DNA]</scope>
    <source>
        <strain evidence="12 13">HM2</strain>
    </source>
</reference>
<name>A0A380RVJ9_FIBSU</name>
<comment type="similarity">
    <text evidence="10">Belongs to the class-II aminoacyl-tRNA synthetase family. ProS type 1 subfamily.</text>
</comment>
<protein>
    <recommendedName>
        <fullName evidence="10">Proline--tRNA ligase</fullName>
        <ecNumber evidence="10">6.1.1.15</ecNumber>
    </recommendedName>
    <alternativeName>
        <fullName evidence="10">Prolyl-tRNA synthetase</fullName>
        <shortName evidence="10">ProRS</shortName>
    </alternativeName>
</protein>
<dbReference type="GO" id="GO:0006433">
    <property type="term" value="P:prolyl-tRNA aminoacylation"/>
    <property type="evidence" value="ECO:0007669"/>
    <property type="project" value="UniProtKB-UniRule"/>
</dbReference>
<organism evidence="12 13">
    <name type="scientific">Fibrobacter succinogenes</name>
    <name type="common">Bacteroides succinogenes</name>
    <dbReference type="NCBI Taxonomy" id="833"/>
    <lineage>
        <taxon>Bacteria</taxon>
        <taxon>Pseudomonadati</taxon>
        <taxon>Fibrobacterota</taxon>
        <taxon>Fibrobacteria</taxon>
        <taxon>Fibrobacterales</taxon>
        <taxon>Fibrobacteraceae</taxon>
        <taxon>Fibrobacter</taxon>
    </lineage>
</organism>
<evidence type="ECO:0000256" key="2">
    <source>
        <dbReference type="ARBA" id="ARBA00011738"/>
    </source>
</evidence>
<dbReference type="EMBL" id="UHJL01000001">
    <property type="protein sequence ID" value="SUQ19329.1"/>
    <property type="molecule type" value="Genomic_DNA"/>
</dbReference>
<dbReference type="PANTHER" id="PTHR42753">
    <property type="entry name" value="MITOCHONDRIAL RIBOSOME PROTEIN L39/PROLYL-TRNA LIGASE FAMILY MEMBER"/>
    <property type="match status" value="1"/>
</dbReference>
<dbReference type="InterPro" id="IPR004500">
    <property type="entry name" value="Pro-tRNA-synth_IIa_bac-type"/>
</dbReference>
<dbReference type="InterPro" id="IPR044140">
    <property type="entry name" value="ProRS_anticodon_short"/>
</dbReference>
<dbReference type="AlphaFoldDB" id="A0A380RVJ9"/>
<dbReference type="GO" id="GO:0002161">
    <property type="term" value="F:aminoacyl-tRNA deacylase activity"/>
    <property type="evidence" value="ECO:0007669"/>
    <property type="project" value="InterPro"/>
</dbReference>
<dbReference type="SUPFAM" id="SSF55826">
    <property type="entry name" value="YbaK/ProRS associated domain"/>
    <property type="match status" value="1"/>
</dbReference>
<dbReference type="CDD" id="cd00861">
    <property type="entry name" value="ProRS_anticodon_short"/>
    <property type="match status" value="1"/>
</dbReference>
<comment type="subunit">
    <text evidence="2 10">Homodimer.</text>
</comment>
<evidence type="ECO:0000256" key="9">
    <source>
        <dbReference type="ARBA" id="ARBA00047671"/>
    </source>
</evidence>
<dbReference type="SUPFAM" id="SSF55681">
    <property type="entry name" value="Class II aaRS and biotin synthetases"/>
    <property type="match status" value="1"/>
</dbReference>
<feature type="domain" description="Aminoacyl-transfer RNA synthetases class-II family profile" evidence="11">
    <location>
        <begin position="38"/>
        <end position="462"/>
    </location>
</feature>
<comment type="subcellular location">
    <subcellularLocation>
        <location evidence="1 10">Cytoplasm</location>
    </subcellularLocation>
</comment>
<evidence type="ECO:0000256" key="1">
    <source>
        <dbReference type="ARBA" id="ARBA00004496"/>
    </source>
</evidence>
<comment type="domain">
    <text evidence="10">Consists of three domains: the N-terminal catalytic domain, the editing domain and the C-terminal anticodon-binding domain.</text>
</comment>
<keyword evidence="5 10" id="KW-0547">Nucleotide-binding</keyword>
<dbReference type="PRINTS" id="PR01046">
    <property type="entry name" value="TRNASYNTHPRO"/>
</dbReference>
<dbReference type="PROSITE" id="PS50862">
    <property type="entry name" value="AA_TRNA_LIGASE_II"/>
    <property type="match status" value="1"/>
</dbReference>
<dbReference type="InterPro" id="IPR002316">
    <property type="entry name" value="Pro-tRNA-ligase_IIa"/>
</dbReference>
<dbReference type="Proteomes" id="UP000255423">
    <property type="component" value="Unassembled WGS sequence"/>
</dbReference>
<proteinExistence type="inferred from homology"/>
<dbReference type="SUPFAM" id="SSF52954">
    <property type="entry name" value="Class II aaRS ABD-related"/>
    <property type="match status" value="1"/>
</dbReference>
<evidence type="ECO:0000313" key="13">
    <source>
        <dbReference type="Proteomes" id="UP000255423"/>
    </source>
</evidence>
<evidence type="ECO:0000256" key="7">
    <source>
        <dbReference type="ARBA" id="ARBA00022917"/>
    </source>
</evidence>